<evidence type="ECO:0000313" key="3">
    <source>
        <dbReference type="EMBL" id="RYU90723.1"/>
    </source>
</evidence>
<keyword evidence="4" id="KW-1185">Reference proteome</keyword>
<dbReference type="AlphaFoldDB" id="A0A4Q5LN07"/>
<feature type="transmembrane region" description="Helical" evidence="1">
    <location>
        <begin position="219"/>
        <end position="237"/>
    </location>
</feature>
<dbReference type="EMBL" id="SEWG01000003">
    <property type="protein sequence ID" value="RYU90723.1"/>
    <property type="molecule type" value="Genomic_DNA"/>
</dbReference>
<reference evidence="3 4" key="1">
    <citation type="submission" date="2019-02" db="EMBL/GenBank/DDBJ databases">
        <title>Bacterial novel species Mucilaginibacter sp. 17JY9-4 isolated from soil.</title>
        <authorList>
            <person name="Jung H.-Y."/>
        </authorList>
    </citation>
    <scope>NUCLEOTIDE SEQUENCE [LARGE SCALE GENOMIC DNA]</scope>
    <source>
        <strain evidence="3 4">17JY9-4</strain>
    </source>
</reference>
<comment type="caution">
    <text evidence="3">The sequence shown here is derived from an EMBL/GenBank/DDBJ whole genome shotgun (WGS) entry which is preliminary data.</text>
</comment>
<keyword evidence="1" id="KW-1133">Transmembrane helix</keyword>
<evidence type="ECO:0000313" key="4">
    <source>
        <dbReference type="Proteomes" id="UP000293331"/>
    </source>
</evidence>
<feature type="transmembrane region" description="Helical" evidence="1">
    <location>
        <begin position="355"/>
        <end position="374"/>
    </location>
</feature>
<keyword evidence="3" id="KW-0808">Transferase</keyword>
<gene>
    <name evidence="3" type="ORF">EWM62_08740</name>
</gene>
<evidence type="ECO:0000259" key="2">
    <source>
        <dbReference type="Pfam" id="PF01757"/>
    </source>
</evidence>
<keyword evidence="3" id="KW-0012">Acyltransferase</keyword>
<keyword evidence="1" id="KW-0472">Membrane</keyword>
<feature type="transmembrane region" description="Helical" evidence="1">
    <location>
        <begin position="144"/>
        <end position="166"/>
    </location>
</feature>
<dbReference type="OrthoDB" id="5446016at2"/>
<organism evidence="3 4">
    <name type="scientific">Mucilaginibacter terrigena</name>
    <dbReference type="NCBI Taxonomy" id="2492395"/>
    <lineage>
        <taxon>Bacteria</taxon>
        <taxon>Pseudomonadati</taxon>
        <taxon>Bacteroidota</taxon>
        <taxon>Sphingobacteriia</taxon>
        <taxon>Sphingobacteriales</taxon>
        <taxon>Sphingobacteriaceae</taxon>
        <taxon>Mucilaginibacter</taxon>
    </lineage>
</organism>
<sequence>MSNPEARPALIQPKEKINYIDHLKVLLTILVIMHHTFITYGAPGGWYYSQKTTLEGAIIPMTVFVAVNQAFFMGFFFFLSALFIPSSYDKKGLVKFITDRLIRLGIPLIFYSLVLSPFLSFMPYKWANGSDITYLQYLGGFHPWVDFGVLWFVAALLIFTLLYVLYRVTVKHMSKVVALPNILTILGFAVIVGIITYVVRILFPVGWVLKPLGFQLGHFPQYISLFILGLIASRSKWLNNAQHYTGKRMRTIALCLVFIGFPLFFIARKLMGFPTTWFTGGEHWQSLWYAVWEQLVGFTIIAALLCIGKYSWNKSSVFLGKLSRSTFAVYIIHPLVVIGLSVGLRNWAVDPALKLLVVAPLAVVISFLLGLLIVRIPGVNKVV</sequence>
<name>A0A4Q5LN07_9SPHI</name>
<feature type="transmembrane region" description="Helical" evidence="1">
    <location>
        <begin position="249"/>
        <end position="267"/>
    </location>
</feature>
<feature type="transmembrane region" description="Helical" evidence="1">
    <location>
        <begin position="327"/>
        <end position="349"/>
    </location>
</feature>
<proteinExistence type="predicted"/>
<protein>
    <submittedName>
        <fullName evidence="3">Acyltransferase</fullName>
    </submittedName>
</protein>
<dbReference type="InterPro" id="IPR050623">
    <property type="entry name" value="Glucan_succinyl_AcylTrfase"/>
</dbReference>
<dbReference type="Pfam" id="PF01757">
    <property type="entry name" value="Acyl_transf_3"/>
    <property type="match status" value="1"/>
</dbReference>
<dbReference type="PANTHER" id="PTHR36927:SF4">
    <property type="entry name" value="BLR5718 PROTEIN"/>
    <property type="match status" value="1"/>
</dbReference>
<feature type="transmembrane region" description="Helical" evidence="1">
    <location>
        <begin position="287"/>
        <end position="307"/>
    </location>
</feature>
<dbReference type="GO" id="GO:0016747">
    <property type="term" value="F:acyltransferase activity, transferring groups other than amino-acyl groups"/>
    <property type="evidence" value="ECO:0007669"/>
    <property type="project" value="InterPro"/>
</dbReference>
<keyword evidence="1" id="KW-0812">Transmembrane</keyword>
<feature type="transmembrane region" description="Helical" evidence="1">
    <location>
        <begin position="25"/>
        <end position="46"/>
    </location>
</feature>
<feature type="domain" description="Acyltransferase 3" evidence="2">
    <location>
        <begin position="17"/>
        <end position="369"/>
    </location>
</feature>
<feature type="transmembrane region" description="Helical" evidence="1">
    <location>
        <begin position="58"/>
        <end position="84"/>
    </location>
</feature>
<accession>A0A4Q5LN07</accession>
<dbReference type="PANTHER" id="PTHR36927">
    <property type="entry name" value="BLR4337 PROTEIN"/>
    <property type="match status" value="1"/>
</dbReference>
<dbReference type="InterPro" id="IPR002656">
    <property type="entry name" value="Acyl_transf_3_dom"/>
</dbReference>
<evidence type="ECO:0000256" key="1">
    <source>
        <dbReference type="SAM" id="Phobius"/>
    </source>
</evidence>
<dbReference type="Proteomes" id="UP000293331">
    <property type="component" value="Unassembled WGS sequence"/>
</dbReference>
<feature type="transmembrane region" description="Helical" evidence="1">
    <location>
        <begin position="104"/>
        <end position="124"/>
    </location>
</feature>
<feature type="transmembrane region" description="Helical" evidence="1">
    <location>
        <begin position="178"/>
        <end position="199"/>
    </location>
</feature>
<dbReference type="RefSeq" id="WP_129876274.1">
    <property type="nucleotide sequence ID" value="NZ_SEWG01000003.1"/>
</dbReference>